<evidence type="ECO:0000313" key="9">
    <source>
        <dbReference type="WBParaSite" id="ACRNAN_scaffold19480.g9619.t1"/>
    </source>
</evidence>
<dbReference type="GO" id="GO:0005634">
    <property type="term" value="C:nucleus"/>
    <property type="evidence" value="ECO:0007669"/>
    <property type="project" value="UniProtKB-SubCell"/>
</dbReference>
<dbReference type="PANTHER" id="PTHR47573">
    <property type="entry name" value="PROTEIN AF-9 HOMOLOG"/>
    <property type="match status" value="1"/>
</dbReference>
<organism evidence="8 9">
    <name type="scientific">Acrobeloides nanus</name>
    <dbReference type="NCBI Taxonomy" id="290746"/>
    <lineage>
        <taxon>Eukaryota</taxon>
        <taxon>Metazoa</taxon>
        <taxon>Ecdysozoa</taxon>
        <taxon>Nematoda</taxon>
        <taxon>Chromadorea</taxon>
        <taxon>Rhabditida</taxon>
        <taxon>Tylenchina</taxon>
        <taxon>Cephalobomorpha</taxon>
        <taxon>Cephaloboidea</taxon>
        <taxon>Cephalobidae</taxon>
        <taxon>Acrobeloides</taxon>
    </lineage>
</organism>
<evidence type="ECO:0000256" key="5">
    <source>
        <dbReference type="SAM" id="Coils"/>
    </source>
</evidence>
<evidence type="ECO:0000256" key="2">
    <source>
        <dbReference type="ARBA" id="ARBA00023163"/>
    </source>
</evidence>
<dbReference type="CDD" id="cd16909">
    <property type="entry name" value="YEATS_GAS41_like"/>
    <property type="match status" value="1"/>
</dbReference>
<dbReference type="InterPro" id="IPR005033">
    <property type="entry name" value="YEATS"/>
</dbReference>
<keyword evidence="3 4" id="KW-0539">Nucleus</keyword>
<dbReference type="PROSITE" id="PS51037">
    <property type="entry name" value="YEATS"/>
    <property type="match status" value="1"/>
</dbReference>
<protein>
    <submittedName>
        <fullName evidence="9">Protein AF-9 homolog</fullName>
    </submittedName>
</protein>
<feature type="region of interest" description="Disordered" evidence="6">
    <location>
        <begin position="215"/>
        <end position="241"/>
    </location>
</feature>
<feature type="coiled-coil region" evidence="5">
    <location>
        <begin position="180"/>
        <end position="214"/>
    </location>
</feature>
<dbReference type="InterPro" id="IPR038704">
    <property type="entry name" value="YEAST_sf"/>
</dbReference>
<keyword evidence="1" id="KW-0805">Transcription regulation</keyword>
<keyword evidence="8" id="KW-1185">Reference proteome</keyword>
<evidence type="ECO:0000259" key="7">
    <source>
        <dbReference type="PROSITE" id="PS51037"/>
    </source>
</evidence>
<dbReference type="InterPro" id="IPR055129">
    <property type="entry name" value="YEATS_dom"/>
</dbReference>
<name>A0A914D887_9BILA</name>
<dbReference type="Proteomes" id="UP000887540">
    <property type="component" value="Unplaced"/>
</dbReference>
<evidence type="ECO:0000256" key="6">
    <source>
        <dbReference type="SAM" id="MobiDB-lite"/>
    </source>
</evidence>
<proteinExistence type="predicted"/>
<evidence type="ECO:0000256" key="3">
    <source>
        <dbReference type="ARBA" id="ARBA00023242"/>
    </source>
</evidence>
<dbReference type="Gene3D" id="2.60.40.1970">
    <property type="entry name" value="YEATS domain"/>
    <property type="match status" value="1"/>
</dbReference>
<sequence length="241" mass="28560">MSEATPTGVTTVERIRNQKIVKRIIYGNTAIRFDRKREADGHTHEWTLYLRSYDQEDLSKFIRKVQFKLHDSYPNPLRWAEQPPFEISETGWGEFEVQIKIYFVDVNEKPLTAYYYLRLFQPVFQLANGKEMVVAEYYDEIIFQEPTLIMYQVLTDQKDFKKHDPRRFYTDFEQIRLRTIENLNNARDEIGTEITDLRASLRDAYELIQKYSKELDEDSSGVTNGGNEDSNQSRLSTPRKS</sequence>
<keyword evidence="2" id="KW-0804">Transcription</keyword>
<keyword evidence="5" id="KW-0175">Coiled coil</keyword>
<accession>A0A914D887</accession>
<dbReference type="Pfam" id="PF03366">
    <property type="entry name" value="YEATS"/>
    <property type="match status" value="1"/>
</dbReference>
<evidence type="ECO:0000256" key="1">
    <source>
        <dbReference type="ARBA" id="ARBA00023015"/>
    </source>
</evidence>
<dbReference type="PANTHER" id="PTHR47573:SF1">
    <property type="entry name" value="PROTEIN AF-9 HOMOLOG"/>
    <property type="match status" value="1"/>
</dbReference>
<reference evidence="9" key="1">
    <citation type="submission" date="2022-11" db="UniProtKB">
        <authorList>
            <consortium name="WormBaseParasite"/>
        </authorList>
    </citation>
    <scope>IDENTIFICATION</scope>
</reference>
<evidence type="ECO:0000313" key="8">
    <source>
        <dbReference type="Proteomes" id="UP000887540"/>
    </source>
</evidence>
<feature type="domain" description="YEATS" evidence="7">
    <location>
        <begin position="14"/>
        <end position="157"/>
    </location>
</feature>
<dbReference type="AlphaFoldDB" id="A0A914D887"/>
<dbReference type="WBParaSite" id="ACRNAN_scaffold19480.g9619.t1">
    <property type="protein sequence ID" value="ACRNAN_scaffold19480.g9619.t1"/>
    <property type="gene ID" value="ACRNAN_scaffold19480.g9619"/>
</dbReference>
<evidence type="ECO:0000256" key="4">
    <source>
        <dbReference type="PROSITE-ProRule" id="PRU00376"/>
    </source>
</evidence>
<comment type="subcellular location">
    <subcellularLocation>
        <location evidence="4">Nucleus</location>
    </subcellularLocation>
</comment>
<dbReference type="GO" id="GO:0006355">
    <property type="term" value="P:regulation of DNA-templated transcription"/>
    <property type="evidence" value="ECO:0007669"/>
    <property type="project" value="InterPro"/>
</dbReference>
<feature type="compositionally biased region" description="Polar residues" evidence="6">
    <location>
        <begin position="220"/>
        <end position="241"/>
    </location>
</feature>